<keyword evidence="2" id="KW-1185">Reference proteome</keyword>
<gene>
    <name evidence="1" type="ORF">M011DRAFT_182539</name>
</gene>
<reference evidence="1" key="1">
    <citation type="journal article" date="2020" name="Stud. Mycol.">
        <title>101 Dothideomycetes genomes: a test case for predicting lifestyles and emergence of pathogens.</title>
        <authorList>
            <person name="Haridas S."/>
            <person name="Albert R."/>
            <person name="Binder M."/>
            <person name="Bloem J."/>
            <person name="Labutti K."/>
            <person name="Salamov A."/>
            <person name="Andreopoulos B."/>
            <person name="Baker S."/>
            <person name="Barry K."/>
            <person name="Bills G."/>
            <person name="Bluhm B."/>
            <person name="Cannon C."/>
            <person name="Castanera R."/>
            <person name="Culley D."/>
            <person name="Daum C."/>
            <person name="Ezra D."/>
            <person name="Gonzalez J."/>
            <person name="Henrissat B."/>
            <person name="Kuo A."/>
            <person name="Liang C."/>
            <person name="Lipzen A."/>
            <person name="Lutzoni F."/>
            <person name="Magnuson J."/>
            <person name="Mondo S."/>
            <person name="Nolan M."/>
            <person name="Ohm R."/>
            <person name="Pangilinan J."/>
            <person name="Park H.-J."/>
            <person name="Ramirez L."/>
            <person name="Alfaro M."/>
            <person name="Sun H."/>
            <person name="Tritt A."/>
            <person name="Yoshinaga Y."/>
            <person name="Zwiers L.-H."/>
            <person name="Turgeon B."/>
            <person name="Goodwin S."/>
            <person name="Spatafora J."/>
            <person name="Crous P."/>
            <person name="Grigoriev I."/>
        </authorList>
    </citation>
    <scope>NUCLEOTIDE SEQUENCE</scope>
    <source>
        <strain evidence="1">CBS 119925</strain>
    </source>
</reference>
<name>A0A6A6VJF7_9PLEO</name>
<evidence type="ECO:0000313" key="1">
    <source>
        <dbReference type="EMBL" id="KAF2750752.1"/>
    </source>
</evidence>
<accession>A0A6A6VJF7</accession>
<sequence length="105" mass="11454">MSSIFCCSCVIQTDGGAPMVMDVFWKSATQVLTSESQHSLGSIGRVLQNLAKMRVRGRSDDQTKCTSPCLAPHLRVIRGSTCEPGCWFVLAYNRTSRCSTSCMAV</sequence>
<protein>
    <submittedName>
        <fullName evidence="1">Uncharacterized protein</fullName>
    </submittedName>
</protein>
<organism evidence="1 2">
    <name type="scientific">Sporormia fimetaria CBS 119925</name>
    <dbReference type="NCBI Taxonomy" id="1340428"/>
    <lineage>
        <taxon>Eukaryota</taxon>
        <taxon>Fungi</taxon>
        <taxon>Dikarya</taxon>
        <taxon>Ascomycota</taxon>
        <taxon>Pezizomycotina</taxon>
        <taxon>Dothideomycetes</taxon>
        <taxon>Pleosporomycetidae</taxon>
        <taxon>Pleosporales</taxon>
        <taxon>Sporormiaceae</taxon>
        <taxon>Sporormia</taxon>
    </lineage>
</organism>
<proteinExistence type="predicted"/>
<dbReference type="EMBL" id="MU006563">
    <property type="protein sequence ID" value="KAF2750752.1"/>
    <property type="molecule type" value="Genomic_DNA"/>
</dbReference>
<evidence type="ECO:0000313" key="2">
    <source>
        <dbReference type="Proteomes" id="UP000799440"/>
    </source>
</evidence>
<dbReference type="Proteomes" id="UP000799440">
    <property type="component" value="Unassembled WGS sequence"/>
</dbReference>
<dbReference type="AlphaFoldDB" id="A0A6A6VJF7"/>